<accession>A0A3N1CZ94</accession>
<comment type="caution">
    <text evidence="5">The sequence shown here is derived from an EMBL/GenBank/DDBJ whole genome shotgun (WGS) entry which is preliminary data.</text>
</comment>
<feature type="domain" description="FAD/NAD(P)-binding" evidence="4">
    <location>
        <begin position="10"/>
        <end position="269"/>
    </location>
</feature>
<comment type="catalytic activity">
    <reaction evidence="3">
        <text>[thioredoxin]-dithiol + NADP(+) = [thioredoxin]-disulfide + NADPH + H(+)</text>
        <dbReference type="Rhea" id="RHEA:20345"/>
        <dbReference type="Rhea" id="RHEA-COMP:10698"/>
        <dbReference type="Rhea" id="RHEA-COMP:10700"/>
        <dbReference type="ChEBI" id="CHEBI:15378"/>
        <dbReference type="ChEBI" id="CHEBI:29950"/>
        <dbReference type="ChEBI" id="CHEBI:50058"/>
        <dbReference type="ChEBI" id="CHEBI:57783"/>
        <dbReference type="ChEBI" id="CHEBI:58349"/>
        <dbReference type="EC" id="1.8.1.9"/>
    </reaction>
</comment>
<dbReference type="SUPFAM" id="SSF51905">
    <property type="entry name" value="FAD/NAD(P)-binding domain"/>
    <property type="match status" value="1"/>
</dbReference>
<name>A0A3N1CZ94_9ACTN</name>
<dbReference type="Gene3D" id="3.50.50.60">
    <property type="entry name" value="FAD/NAD(P)-binding domain"/>
    <property type="match status" value="3"/>
</dbReference>
<dbReference type="PRINTS" id="PR00469">
    <property type="entry name" value="PNDRDTASEII"/>
</dbReference>
<keyword evidence="1" id="KW-0285">Flavoprotein</keyword>
<dbReference type="OrthoDB" id="9786503at2"/>
<keyword evidence="2" id="KW-0560">Oxidoreductase</keyword>
<evidence type="ECO:0000256" key="3">
    <source>
        <dbReference type="ARBA" id="ARBA00048132"/>
    </source>
</evidence>
<reference evidence="5 6" key="1">
    <citation type="submission" date="2018-11" db="EMBL/GenBank/DDBJ databases">
        <title>Sequencing the genomes of 1000 actinobacteria strains.</title>
        <authorList>
            <person name="Klenk H.-P."/>
        </authorList>
    </citation>
    <scope>NUCLEOTIDE SEQUENCE [LARGE SCALE GENOMIC DNA]</scope>
    <source>
        <strain evidence="5 6">DSM 44254</strain>
    </source>
</reference>
<dbReference type="Proteomes" id="UP000272400">
    <property type="component" value="Unassembled WGS sequence"/>
</dbReference>
<dbReference type="Pfam" id="PF07992">
    <property type="entry name" value="Pyr_redox_2"/>
    <property type="match status" value="1"/>
</dbReference>
<gene>
    <name evidence="5" type="ORF">EDD29_4187</name>
</gene>
<dbReference type="EMBL" id="RJKE01000001">
    <property type="protein sequence ID" value="ROO86613.1"/>
    <property type="molecule type" value="Genomic_DNA"/>
</dbReference>
<keyword evidence="6" id="KW-1185">Reference proteome</keyword>
<dbReference type="AlphaFoldDB" id="A0A3N1CZ94"/>
<protein>
    <submittedName>
        <fullName evidence="5">Thioredoxin reductase</fullName>
    </submittedName>
</protein>
<evidence type="ECO:0000313" key="5">
    <source>
        <dbReference type="EMBL" id="ROO86613.1"/>
    </source>
</evidence>
<dbReference type="RefSeq" id="WP_123665996.1">
    <property type="nucleotide sequence ID" value="NZ_RJKE01000001.1"/>
</dbReference>
<proteinExistence type="predicted"/>
<dbReference type="GO" id="GO:0004791">
    <property type="term" value="F:thioredoxin-disulfide reductase (NADPH) activity"/>
    <property type="evidence" value="ECO:0007669"/>
    <property type="project" value="UniProtKB-EC"/>
</dbReference>
<dbReference type="PANTHER" id="PTHR48105">
    <property type="entry name" value="THIOREDOXIN REDUCTASE 1-RELATED-RELATED"/>
    <property type="match status" value="1"/>
</dbReference>
<sequence>MGERGLRDDYDVVVVGGGEAGLSGALTLARARRSVLVYDVGGGRDATMVVEVRRHGGRVVQGEVAAVGRRLGRFSVLLADGRRVSARRVLVATGAEDELPSIDGLAARWGRDAVDCPYRHGWAVRDTAIGVLGEGPEGVGRALLWRQWSADVALFTGTGKPSAEDTERLAARGITLVDGRVTAIEAADRVTGVRLDDGTVIPRDVVAVDPRKAARAGFLAAVGLRPVEHPDGHGTFLPSGLAGHTRAPGVWAAGDVTDPASPLAAARAQGALAATAINADLVAEETAEAVLFAQGPFSAAVEARICANRADRHHGL</sequence>
<organism evidence="5 6">
    <name type="scientific">Actinocorallia herbida</name>
    <dbReference type="NCBI Taxonomy" id="58109"/>
    <lineage>
        <taxon>Bacteria</taxon>
        <taxon>Bacillati</taxon>
        <taxon>Actinomycetota</taxon>
        <taxon>Actinomycetes</taxon>
        <taxon>Streptosporangiales</taxon>
        <taxon>Thermomonosporaceae</taxon>
        <taxon>Actinocorallia</taxon>
    </lineage>
</organism>
<dbReference type="InterPro" id="IPR036188">
    <property type="entry name" value="FAD/NAD-bd_sf"/>
</dbReference>
<evidence type="ECO:0000256" key="2">
    <source>
        <dbReference type="ARBA" id="ARBA00023002"/>
    </source>
</evidence>
<dbReference type="PRINTS" id="PR00368">
    <property type="entry name" value="FADPNR"/>
</dbReference>
<evidence type="ECO:0000259" key="4">
    <source>
        <dbReference type="Pfam" id="PF07992"/>
    </source>
</evidence>
<dbReference type="InterPro" id="IPR050097">
    <property type="entry name" value="Ferredoxin-NADP_redctase_2"/>
</dbReference>
<evidence type="ECO:0000313" key="6">
    <source>
        <dbReference type="Proteomes" id="UP000272400"/>
    </source>
</evidence>
<dbReference type="InterPro" id="IPR023753">
    <property type="entry name" value="FAD/NAD-binding_dom"/>
</dbReference>
<evidence type="ECO:0000256" key="1">
    <source>
        <dbReference type="ARBA" id="ARBA00022630"/>
    </source>
</evidence>